<accession>A0ABS6V393</accession>
<dbReference type="SMART" id="SM00354">
    <property type="entry name" value="HTH_LACI"/>
    <property type="match status" value="1"/>
</dbReference>
<feature type="domain" description="HTH lacI-type" evidence="1">
    <location>
        <begin position="7"/>
        <end position="61"/>
    </location>
</feature>
<sequence length="347" mass="38066">MGKRGSITIEDVAKAAGVSRQTVSRVMNNKPGVKPAVRERIEEAIADLGYVPNLAARRMGGARSFLIMAINDRQRTIENWSAGRGNDWVDQMLYGGMLACEKRGYHMLFELVDTEPDEAVRQVRRVLSSLQPDGFILTQPHSENLALADLLTDLKRPFVRIGLPNEDIDAAAIHMDEAAAAETAVRHLTDLGHERIALMAGSAEYRGSYYRKKGYRAAMEEAELTPLIEAAEFHFENAAQLAKEWLSRDDRPTAIIAENDEMAFAILHVADAMGIEVPKSLSVISFEDTPGVRFSVPPLTAIRQPTAAMIARGCELLMDAAEGGAPEGDQVVPFELIERETTGPAPE</sequence>
<comment type="caution">
    <text evidence="2">The sequence shown here is derived from an EMBL/GenBank/DDBJ whole genome shotgun (WGS) entry which is preliminary data.</text>
</comment>
<dbReference type="PANTHER" id="PTHR30146">
    <property type="entry name" value="LACI-RELATED TRANSCRIPTIONAL REPRESSOR"/>
    <property type="match status" value="1"/>
</dbReference>
<evidence type="ECO:0000313" key="3">
    <source>
        <dbReference type="Proteomes" id="UP000698028"/>
    </source>
</evidence>
<reference evidence="2 3" key="1">
    <citation type="submission" date="2021-07" db="EMBL/GenBank/DDBJ databases">
        <title>The draft genome sequence of Sphingomicrobium sp. B8.</title>
        <authorList>
            <person name="Mu L."/>
        </authorList>
    </citation>
    <scope>NUCLEOTIDE SEQUENCE [LARGE SCALE GENOMIC DNA]</scope>
    <source>
        <strain evidence="2 3">B8</strain>
    </source>
</reference>
<dbReference type="Pfam" id="PF00356">
    <property type="entry name" value="LacI"/>
    <property type="match status" value="1"/>
</dbReference>
<dbReference type="Proteomes" id="UP000698028">
    <property type="component" value="Unassembled WGS sequence"/>
</dbReference>
<keyword evidence="3" id="KW-1185">Reference proteome</keyword>
<dbReference type="PROSITE" id="PS50932">
    <property type="entry name" value="HTH_LACI_2"/>
    <property type="match status" value="1"/>
</dbReference>
<gene>
    <name evidence="2" type="ORF">KTQ36_00745</name>
</gene>
<dbReference type="EMBL" id="JAHVAH010000001">
    <property type="protein sequence ID" value="MBW0143825.1"/>
    <property type="molecule type" value="Genomic_DNA"/>
</dbReference>
<protein>
    <submittedName>
        <fullName evidence="2">LacI family transcriptional regulator</fullName>
    </submittedName>
</protein>
<dbReference type="CDD" id="cd01392">
    <property type="entry name" value="HTH_LacI"/>
    <property type="match status" value="1"/>
</dbReference>
<dbReference type="PANTHER" id="PTHR30146:SF153">
    <property type="entry name" value="LACTOSE OPERON REPRESSOR"/>
    <property type="match status" value="1"/>
</dbReference>
<proteinExistence type="predicted"/>
<dbReference type="InterPro" id="IPR000843">
    <property type="entry name" value="HTH_LacI"/>
</dbReference>
<evidence type="ECO:0000259" key="1">
    <source>
        <dbReference type="PROSITE" id="PS50932"/>
    </source>
</evidence>
<organism evidence="2 3">
    <name type="scientific">Sphingomicrobium clamense</name>
    <dbReference type="NCBI Taxonomy" id="2851013"/>
    <lineage>
        <taxon>Bacteria</taxon>
        <taxon>Pseudomonadati</taxon>
        <taxon>Pseudomonadota</taxon>
        <taxon>Alphaproteobacteria</taxon>
        <taxon>Sphingomonadales</taxon>
        <taxon>Sphingomonadaceae</taxon>
        <taxon>Sphingomicrobium</taxon>
    </lineage>
</organism>
<name>A0ABS6V393_9SPHN</name>
<evidence type="ECO:0000313" key="2">
    <source>
        <dbReference type="EMBL" id="MBW0143825.1"/>
    </source>
</evidence>
<dbReference type="PROSITE" id="PS00356">
    <property type="entry name" value="HTH_LACI_1"/>
    <property type="match status" value="1"/>
</dbReference>
<dbReference type="Pfam" id="PF13377">
    <property type="entry name" value="Peripla_BP_3"/>
    <property type="match status" value="1"/>
</dbReference>
<dbReference type="InterPro" id="IPR046335">
    <property type="entry name" value="LacI/GalR-like_sensor"/>
</dbReference>